<keyword evidence="3" id="KW-0288">FMN</keyword>
<dbReference type="Pfam" id="PF01613">
    <property type="entry name" value="Flavin_Reduct"/>
    <property type="match status" value="1"/>
</dbReference>
<proteinExistence type="inferred from homology"/>
<dbReference type="SMART" id="SM00903">
    <property type="entry name" value="Flavin_Reduct"/>
    <property type="match status" value="1"/>
</dbReference>
<evidence type="ECO:0000313" key="7">
    <source>
        <dbReference type="Proteomes" id="UP000580517"/>
    </source>
</evidence>
<dbReference type="PANTHER" id="PTHR33798">
    <property type="entry name" value="FLAVOPROTEIN OXYGENASE"/>
    <property type="match status" value="1"/>
</dbReference>
<dbReference type="PANTHER" id="PTHR33798:SF5">
    <property type="entry name" value="FLAVIN REDUCTASE LIKE DOMAIN-CONTAINING PROTEIN"/>
    <property type="match status" value="1"/>
</dbReference>
<comment type="similarity">
    <text evidence="4">Belongs to the flavoredoxin family.</text>
</comment>
<organism evidence="6 7">
    <name type="scientific">Allopusillimonas soli</name>
    <dbReference type="NCBI Taxonomy" id="659016"/>
    <lineage>
        <taxon>Bacteria</taxon>
        <taxon>Pseudomonadati</taxon>
        <taxon>Pseudomonadota</taxon>
        <taxon>Betaproteobacteria</taxon>
        <taxon>Burkholderiales</taxon>
        <taxon>Alcaligenaceae</taxon>
        <taxon>Allopusillimonas</taxon>
    </lineage>
</organism>
<dbReference type="GO" id="GO:0010181">
    <property type="term" value="F:FMN binding"/>
    <property type="evidence" value="ECO:0007669"/>
    <property type="project" value="InterPro"/>
</dbReference>
<dbReference type="Gene3D" id="2.30.110.10">
    <property type="entry name" value="Electron Transport, Fmn-binding Protein, Chain A"/>
    <property type="match status" value="1"/>
</dbReference>
<feature type="domain" description="Flavin reductase like" evidence="5">
    <location>
        <begin position="19"/>
        <end position="169"/>
    </location>
</feature>
<keyword evidence="2" id="KW-0285">Flavoprotein</keyword>
<dbReference type="OrthoDB" id="5946411at2"/>
<evidence type="ECO:0000256" key="2">
    <source>
        <dbReference type="ARBA" id="ARBA00022630"/>
    </source>
</evidence>
<dbReference type="EMBL" id="JACCEW010000004">
    <property type="protein sequence ID" value="NYT37967.1"/>
    <property type="molecule type" value="Genomic_DNA"/>
</dbReference>
<evidence type="ECO:0000313" key="6">
    <source>
        <dbReference type="EMBL" id="NYT37967.1"/>
    </source>
</evidence>
<name>A0A853FDF2_9BURK</name>
<evidence type="ECO:0000256" key="3">
    <source>
        <dbReference type="ARBA" id="ARBA00022643"/>
    </source>
</evidence>
<dbReference type="InterPro" id="IPR002563">
    <property type="entry name" value="Flavin_Rdtase-like_dom"/>
</dbReference>
<accession>A0A853FDF2</accession>
<keyword evidence="7" id="KW-1185">Reference proteome</keyword>
<comment type="caution">
    <text evidence="6">The sequence shown here is derived from an EMBL/GenBank/DDBJ whole genome shotgun (WGS) entry which is preliminary data.</text>
</comment>
<sequence>MQISPHTLSAADTYKLLMGTVVPRPVAWISTISASGVPNLAPFSCYTVVSTKPPLLGVNIGRNRHHERKDTAVNILSQQEFVVNVADTSLLKPMHFSAAEHPADVSEIDLLGLDTQPGLEVAAPRLNAAPISMECRLRQVIPFGDLGAEFFVGEIVMLHVRKGLGSDNKIDAAELDPVCRLGGPNYAALGKIITMTPHNALPVSGGVPSHGNQS</sequence>
<dbReference type="Proteomes" id="UP000580517">
    <property type="component" value="Unassembled WGS sequence"/>
</dbReference>
<evidence type="ECO:0000259" key="5">
    <source>
        <dbReference type="SMART" id="SM00903"/>
    </source>
</evidence>
<evidence type="ECO:0000256" key="1">
    <source>
        <dbReference type="ARBA" id="ARBA00001917"/>
    </source>
</evidence>
<evidence type="ECO:0000256" key="4">
    <source>
        <dbReference type="ARBA" id="ARBA00038054"/>
    </source>
</evidence>
<protein>
    <submittedName>
        <fullName evidence="6">Flavin reductase family protein</fullName>
    </submittedName>
</protein>
<dbReference type="RefSeq" id="WP_129969916.1">
    <property type="nucleotide sequence ID" value="NZ_JACCEW010000004.1"/>
</dbReference>
<dbReference type="SUPFAM" id="SSF50475">
    <property type="entry name" value="FMN-binding split barrel"/>
    <property type="match status" value="1"/>
</dbReference>
<reference evidence="6 7" key="1">
    <citation type="submission" date="2020-07" db="EMBL/GenBank/DDBJ databases">
        <title>Taxonomic revisions and descriptions of new bacterial species based on genomic comparisons in the high-G+C-content subgroup of the family Alcaligenaceae.</title>
        <authorList>
            <person name="Szabo A."/>
            <person name="Felfoldi T."/>
        </authorList>
    </citation>
    <scope>NUCLEOTIDE SEQUENCE [LARGE SCALE GENOMIC DNA]</scope>
    <source>
        <strain evidence="6 7">DSM 25264</strain>
    </source>
</reference>
<dbReference type="GO" id="GO:0016646">
    <property type="term" value="F:oxidoreductase activity, acting on the CH-NH group of donors, NAD or NADP as acceptor"/>
    <property type="evidence" value="ECO:0007669"/>
    <property type="project" value="UniProtKB-ARBA"/>
</dbReference>
<comment type="cofactor">
    <cofactor evidence="1">
        <name>FMN</name>
        <dbReference type="ChEBI" id="CHEBI:58210"/>
    </cofactor>
</comment>
<dbReference type="InterPro" id="IPR012349">
    <property type="entry name" value="Split_barrel_FMN-bd"/>
</dbReference>
<gene>
    <name evidence="6" type="ORF">H0A68_13860</name>
</gene>
<dbReference type="AlphaFoldDB" id="A0A853FDF2"/>